<dbReference type="AlphaFoldDB" id="A0A9P0D6L6"/>
<evidence type="ECO:0000313" key="1">
    <source>
        <dbReference type="EMBL" id="CAH1112944.1"/>
    </source>
</evidence>
<gene>
    <name evidence="1" type="ORF">PSYICH_LOCUS13334</name>
</gene>
<protein>
    <submittedName>
        <fullName evidence="1">Uncharacterized protein</fullName>
    </submittedName>
</protein>
<sequence>MKCRQLLFGICNIRGSYDSSISLVILASCWWITDVN</sequence>
<dbReference type="PROSITE" id="PS51257">
    <property type="entry name" value="PROKAR_LIPOPROTEIN"/>
    <property type="match status" value="1"/>
</dbReference>
<dbReference type="EMBL" id="OV651819">
    <property type="protein sequence ID" value="CAH1112944.1"/>
    <property type="molecule type" value="Genomic_DNA"/>
</dbReference>
<evidence type="ECO:0000313" key="2">
    <source>
        <dbReference type="Proteomes" id="UP001153636"/>
    </source>
</evidence>
<keyword evidence="2" id="KW-1185">Reference proteome</keyword>
<dbReference type="Proteomes" id="UP001153636">
    <property type="component" value="Chromosome 7"/>
</dbReference>
<organism evidence="1 2">
    <name type="scientific">Psylliodes chrysocephalus</name>
    <dbReference type="NCBI Taxonomy" id="3402493"/>
    <lineage>
        <taxon>Eukaryota</taxon>
        <taxon>Metazoa</taxon>
        <taxon>Ecdysozoa</taxon>
        <taxon>Arthropoda</taxon>
        <taxon>Hexapoda</taxon>
        <taxon>Insecta</taxon>
        <taxon>Pterygota</taxon>
        <taxon>Neoptera</taxon>
        <taxon>Endopterygota</taxon>
        <taxon>Coleoptera</taxon>
        <taxon>Polyphaga</taxon>
        <taxon>Cucujiformia</taxon>
        <taxon>Chrysomeloidea</taxon>
        <taxon>Chrysomelidae</taxon>
        <taxon>Galerucinae</taxon>
        <taxon>Alticini</taxon>
        <taxon>Psylliodes</taxon>
    </lineage>
</organism>
<proteinExistence type="predicted"/>
<accession>A0A9P0D6L6</accession>
<name>A0A9P0D6L6_9CUCU</name>
<reference evidence="1" key="1">
    <citation type="submission" date="2022-01" db="EMBL/GenBank/DDBJ databases">
        <authorList>
            <person name="King R."/>
        </authorList>
    </citation>
    <scope>NUCLEOTIDE SEQUENCE</scope>
</reference>